<keyword evidence="2" id="KW-1185">Reference proteome</keyword>
<dbReference type="EMBL" id="ML977563">
    <property type="protein sequence ID" value="KAF2005412.1"/>
    <property type="molecule type" value="Genomic_DNA"/>
</dbReference>
<protein>
    <submittedName>
        <fullName evidence="1">Uncharacterized protein</fullName>
    </submittedName>
</protein>
<name>A0A6A5WUM8_9PLEO</name>
<organism evidence="1 2">
    <name type="scientific">Amniculicola lignicola CBS 123094</name>
    <dbReference type="NCBI Taxonomy" id="1392246"/>
    <lineage>
        <taxon>Eukaryota</taxon>
        <taxon>Fungi</taxon>
        <taxon>Dikarya</taxon>
        <taxon>Ascomycota</taxon>
        <taxon>Pezizomycotina</taxon>
        <taxon>Dothideomycetes</taxon>
        <taxon>Pleosporomycetidae</taxon>
        <taxon>Pleosporales</taxon>
        <taxon>Amniculicolaceae</taxon>
        <taxon>Amniculicola</taxon>
    </lineage>
</organism>
<proteinExistence type="predicted"/>
<reference evidence="1" key="1">
    <citation type="journal article" date="2020" name="Stud. Mycol.">
        <title>101 Dothideomycetes genomes: a test case for predicting lifestyles and emergence of pathogens.</title>
        <authorList>
            <person name="Haridas S."/>
            <person name="Albert R."/>
            <person name="Binder M."/>
            <person name="Bloem J."/>
            <person name="Labutti K."/>
            <person name="Salamov A."/>
            <person name="Andreopoulos B."/>
            <person name="Baker S."/>
            <person name="Barry K."/>
            <person name="Bills G."/>
            <person name="Bluhm B."/>
            <person name="Cannon C."/>
            <person name="Castanera R."/>
            <person name="Culley D."/>
            <person name="Daum C."/>
            <person name="Ezra D."/>
            <person name="Gonzalez J."/>
            <person name="Henrissat B."/>
            <person name="Kuo A."/>
            <person name="Liang C."/>
            <person name="Lipzen A."/>
            <person name="Lutzoni F."/>
            <person name="Magnuson J."/>
            <person name="Mondo S."/>
            <person name="Nolan M."/>
            <person name="Ohm R."/>
            <person name="Pangilinan J."/>
            <person name="Park H.-J."/>
            <person name="Ramirez L."/>
            <person name="Alfaro M."/>
            <person name="Sun H."/>
            <person name="Tritt A."/>
            <person name="Yoshinaga Y."/>
            <person name="Zwiers L.-H."/>
            <person name="Turgeon B."/>
            <person name="Goodwin S."/>
            <person name="Spatafora J."/>
            <person name="Crous P."/>
            <person name="Grigoriev I."/>
        </authorList>
    </citation>
    <scope>NUCLEOTIDE SEQUENCE</scope>
    <source>
        <strain evidence="1">CBS 123094</strain>
    </source>
</reference>
<evidence type="ECO:0000313" key="2">
    <source>
        <dbReference type="Proteomes" id="UP000799779"/>
    </source>
</evidence>
<sequence>MIVGRDGSGWGWASGTGEVSGVGGRELTVGGYEWASDYGWGLYVDVGDRRVCFHFVCICS</sequence>
<dbReference type="AlphaFoldDB" id="A0A6A5WUM8"/>
<gene>
    <name evidence="1" type="ORF">P154DRAFT_518534</name>
</gene>
<accession>A0A6A5WUM8</accession>
<evidence type="ECO:0000313" key="1">
    <source>
        <dbReference type="EMBL" id="KAF2005412.1"/>
    </source>
</evidence>
<dbReference type="Proteomes" id="UP000799779">
    <property type="component" value="Unassembled WGS sequence"/>
</dbReference>